<evidence type="ECO:0000313" key="6">
    <source>
        <dbReference type="Proteomes" id="UP000001555"/>
    </source>
</evidence>
<dbReference type="PANTHER" id="PTHR45080:SF32">
    <property type="entry name" value="MAM DOMAIN CONTAINING GLYCOSYLPHOSPHATIDYLINOSITOL ANCHOR 1"/>
    <property type="match status" value="1"/>
</dbReference>
<dbReference type="EMBL" id="ABJB010380117">
    <property type="status" value="NOT_ANNOTATED_CDS"/>
    <property type="molecule type" value="Genomic_DNA"/>
</dbReference>
<dbReference type="VEuPathDB" id="VectorBase:ISCW016433"/>
<dbReference type="FunFam" id="2.60.40.10:FF:004624">
    <property type="match status" value="1"/>
</dbReference>
<accession>B7P781</accession>
<dbReference type="EnsemblMetazoa" id="ISCW016433-RA">
    <property type="protein sequence ID" value="ISCW016433-PA"/>
    <property type="gene ID" value="ISCW016433"/>
</dbReference>
<evidence type="ECO:0000313" key="4">
    <source>
        <dbReference type="EMBL" id="EEC02453.1"/>
    </source>
</evidence>
<dbReference type="Pfam" id="PF07679">
    <property type="entry name" value="I-set"/>
    <property type="match status" value="2"/>
</dbReference>
<organism>
    <name type="scientific">Ixodes scapularis</name>
    <name type="common">Black-legged tick</name>
    <name type="synonym">Deer tick</name>
    <dbReference type="NCBI Taxonomy" id="6945"/>
    <lineage>
        <taxon>Eukaryota</taxon>
        <taxon>Metazoa</taxon>
        <taxon>Ecdysozoa</taxon>
        <taxon>Arthropoda</taxon>
        <taxon>Chelicerata</taxon>
        <taxon>Arachnida</taxon>
        <taxon>Acari</taxon>
        <taxon>Parasitiformes</taxon>
        <taxon>Ixodida</taxon>
        <taxon>Ixodoidea</taxon>
        <taxon>Ixodidae</taxon>
        <taxon>Ixodinae</taxon>
        <taxon>Ixodes</taxon>
    </lineage>
</organism>
<dbReference type="OrthoDB" id="6512291at2759"/>
<feature type="domain" description="Ig-like" evidence="3">
    <location>
        <begin position="96"/>
        <end position="181"/>
    </location>
</feature>
<dbReference type="InterPro" id="IPR007110">
    <property type="entry name" value="Ig-like_dom"/>
</dbReference>
<dbReference type="InterPro" id="IPR036179">
    <property type="entry name" value="Ig-like_dom_sf"/>
</dbReference>
<dbReference type="SUPFAM" id="SSF48726">
    <property type="entry name" value="Immunoglobulin"/>
    <property type="match status" value="4"/>
</dbReference>
<dbReference type="Gene3D" id="2.60.40.10">
    <property type="entry name" value="Immunoglobulins"/>
    <property type="match status" value="4"/>
</dbReference>
<dbReference type="EMBL" id="ABJB010468684">
    <property type="status" value="NOT_ANNOTATED_CDS"/>
    <property type="molecule type" value="Genomic_DNA"/>
</dbReference>
<dbReference type="PROSITE" id="PS50835">
    <property type="entry name" value="IG_LIKE"/>
    <property type="match status" value="4"/>
</dbReference>
<dbReference type="Proteomes" id="UP000001555">
    <property type="component" value="Unassembled WGS sequence"/>
</dbReference>
<reference evidence="4 6" key="1">
    <citation type="submission" date="2008-03" db="EMBL/GenBank/DDBJ databases">
        <title>Annotation of Ixodes scapularis.</title>
        <authorList>
            <consortium name="Ixodes scapularis Genome Project Consortium"/>
            <person name="Caler E."/>
            <person name="Hannick L.I."/>
            <person name="Bidwell S."/>
            <person name="Joardar V."/>
            <person name="Thiagarajan M."/>
            <person name="Amedeo P."/>
            <person name="Galinsky K.J."/>
            <person name="Schobel S."/>
            <person name="Inman J."/>
            <person name="Hostetler J."/>
            <person name="Miller J."/>
            <person name="Hammond M."/>
            <person name="Megy K."/>
            <person name="Lawson D."/>
            <person name="Kodira C."/>
            <person name="Sutton G."/>
            <person name="Meyer J."/>
            <person name="Hill C.A."/>
            <person name="Birren B."/>
            <person name="Nene V."/>
            <person name="Collins F."/>
            <person name="Alarcon-Chaidez F."/>
            <person name="Wikel S."/>
            <person name="Strausberg R."/>
        </authorList>
    </citation>
    <scope>NUCLEOTIDE SEQUENCE [LARGE SCALE GENOMIC DNA]</scope>
    <source>
        <strain evidence="6">Wikel</strain>
        <strain evidence="4">Wikel colony</strain>
    </source>
</reference>
<keyword evidence="2" id="KW-0393">Immunoglobulin domain</keyword>
<dbReference type="FunFam" id="2.60.40.10:FF:000032">
    <property type="entry name" value="palladin isoform X1"/>
    <property type="match status" value="1"/>
</dbReference>
<feature type="non-terminal residue" evidence="4">
    <location>
        <position position="1"/>
    </location>
</feature>
<dbReference type="SMART" id="SM00409">
    <property type="entry name" value="IG"/>
    <property type="match status" value="3"/>
</dbReference>
<evidence type="ECO:0000256" key="2">
    <source>
        <dbReference type="ARBA" id="ARBA00023319"/>
    </source>
</evidence>
<evidence type="ECO:0000256" key="1">
    <source>
        <dbReference type="ARBA" id="ARBA00023157"/>
    </source>
</evidence>
<feature type="domain" description="Ig-like" evidence="3">
    <location>
        <begin position="2"/>
        <end position="91"/>
    </location>
</feature>
<dbReference type="HOGENOM" id="CLU_071214_0_0_1"/>
<sequence length="337" mass="36234">PPKVLPLVIPKNLLVGERMSITCAVASGSKPLTFVWLRNDSALRGGTSVHIADSSDYSTLHIENLKIEHAGNYTCVVSNAGGTVSYSDTLHVKAPPTWKTEPRDMSVTAGQKVSITCDGNGHPQPSVRWTKEGTLPCGRDRGSSDYRTKTIELPSASKQDQGSYTCEIANGIGEAIRKTITILVKFPPSIPPFQFPKNLQVGQRISVTCTISVGDTPIQFAWLKDGAALSTASPNIRIVDNAEFSTLNIAPLTLDSAGNYTCSVSNKAGYTSYTAPLVVQAPPTWKHEPQDVSAIVGTNITVECRANGSPIPQITWTKSKGKIGIRRTKEVDMISKN</sequence>
<dbReference type="SMART" id="SM00408">
    <property type="entry name" value="IGc2"/>
    <property type="match status" value="3"/>
</dbReference>
<gene>
    <name evidence="4" type="ORF">IscW_ISCW016433</name>
</gene>
<dbReference type="EMBL" id="DS650268">
    <property type="protein sequence ID" value="EEC02453.1"/>
    <property type="molecule type" value="Genomic_DNA"/>
</dbReference>
<dbReference type="VEuPathDB" id="VectorBase:ISCP_023567"/>
<dbReference type="InterPro" id="IPR013098">
    <property type="entry name" value="Ig_I-set"/>
</dbReference>
<dbReference type="InterPro" id="IPR013783">
    <property type="entry name" value="Ig-like_fold"/>
</dbReference>
<dbReference type="AlphaFoldDB" id="B7P781"/>
<feature type="domain" description="Ig-like" evidence="3">
    <location>
        <begin position="283"/>
        <end position="337"/>
    </location>
</feature>
<dbReference type="FunCoup" id="B7P781">
    <property type="interactions" value="4"/>
</dbReference>
<dbReference type="InterPro" id="IPR050958">
    <property type="entry name" value="Cell_Adh-Cytoskel_Orgn"/>
</dbReference>
<dbReference type="PIRSF" id="PIRSF000615">
    <property type="entry name" value="TyrPK_CSF1-R"/>
    <property type="match status" value="1"/>
</dbReference>
<evidence type="ECO:0000313" key="5">
    <source>
        <dbReference type="EnsemblMetazoa" id="ISCW016433-PA"/>
    </source>
</evidence>
<dbReference type="InterPro" id="IPR003598">
    <property type="entry name" value="Ig_sub2"/>
</dbReference>
<dbReference type="VEuPathDB" id="VectorBase:ISCI016433"/>
<feature type="domain" description="Ig-like" evidence="3">
    <location>
        <begin position="188"/>
        <end position="278"/>
    </location>
</feature>
<keyword evidence="1" id="KW-1015">Disulfide bond</keyword>
<dbReference type="STRING" id="6945.B7P781"/>
<proteinExistence type="predicted"/>
<evidence type="ECO:0000259" key="3">
    <source>
        <dbReference type="PROSITE" id="PS50835"/>
    </source>
</evidence>
<name>B7P781_IXOSC</name>
<dbReference type="FunFam" id="2.60.40.10:FF:000333">
    <property type="entry name" value="Down syndrome cell adhesion molecule"/>
    <property type="match status" value="2"/>
</dbReference>
<protein>
    <submittedName>
        <fullName evidence="4 5">Secreted protein, putative</fullName>
    </submittedName>
</protein>
<dbReference type="InterPro" id="IPR003599">
    <property type="entry name" value="Ig_sub"/>
</dbReference>
<dbReference type="PANTHER" id="PTHR45080">
    <property type="entry name" value="CONTACTIN 5"/>
    <property type="match status" value="1"/>
</dbReference>
<dbReference type="Pfam" id="PF13927">
    <property type="entry name" value="Ig_3"/>
    <property type="match status" value="2"/>
</dbReference>
<keyword evidence="6" id="KW-1185">Reference proteome</keyword>
<dbReference type="EMBL" id="ABJB010704023">
    <property type="status" value="NOT_ANNOTATED_CDS"/>
    <property type="molecule type" value="Genomic_DNA"/>
</dbReference>
<dbReference type="PaxDb" id="6945-B7P781"/>
<reference evidence="5" key="2">
    <citation type="submission" date="2020-05" db="UniProtKB">
        <authorList>
            <consortium name="EnsemblMetazoa"/>
        </authorList>
    </citation>
    <scope>IDENTIFICATION</scope>
    <source>
        <strain evidence="5">wikel</strain>
    </source>
</reference>